<keyword evidence="3" id="KW-1185">Reference proteome</keyword>
<protein>
    <recommendedName>
        <fullName evidence="1">PiggyBac transposable element-derived protein domain-containing protein</fullName>
    </recommendedName>
</protein>
<sequence>MFNSCGTVRPNRKYFPKNLASCKMKQGDLAVKFCNGMTAMCWKDKRQIADLKLATLPSCLCKVENLTLPPVAKMVRQDLQMRERNFQLGPESAERKGNFAKWQVAVADRILEVTSVQVSAVSRYSSANSADCSVSELLKEFKLLHQEVKELPP</sequence>
<dbReference type="Proteomes" id="UP000887116">
    <property type="component" value="Unassembled WGS sequence"/>
</dbReference>
<comment type="caution">
    <text evidence="2">The sequence shown here is derived from an EMBL/GenBank/DDBJ whole genome shotgun (WGS) entry which is preliminary data.</text>
</comment>
<reference evidence="2" key="1">
    <citation type="submission" date="2020-07" db="EMBL/GenBank/DDBJ databases">
        <title>Multicomponent nature underlies the extraordinary mechanical properties of spider dragline silk.</title>
        <authorList>
            <person name="Kono N."/>
            <person name="Nakamura H."/>
            <person name="Mori M."/>
            <person name="Yoshida Y."/>
            <person name="Ohtoshi R."/>
            <person name="Malay A.D."/>
            <person name="Moran D.A.P."/>
            <person name="Tomita M."/>
            <person name="Numata K."/>
            <person name="Arakawa K."/>
        </authorList>
    </citation>
    <scope>NUCLEOTIDE SEQUENCE</scope>
</reference>
<name>A0A8X6EZY3_TRICU</name>
<evidence type="ECO:0000259" key="1">
    <source>
        <dbReference type="Pfam" id="PF13843"/>
    </source>
</evidence>
<proteinExistence type="predicted"/>
<gene>
    <name evidence="2" type="ORF">TNCT_254051</name>
</gene>
<evidence type="ECO:0000313" key="3">
    <source>
        <dbReference type="Proteomes" id="UP000887116"/>
    </source>
</evidence>
<organism evidence="2 3">
    <name type="scientific">Trichonephila clavata</name>
    <name type="common">Joro spider</name>
    <name type="synonym">Nephila clavata</name>
    <dbReference type="NCBI Taxonomy" id="2740835"/>
    <lineage>
        <taxon>Eukaryota</taxon>
        <taxon>Metazoa</taxon>
        <taxon>Ecdysozoa</taxon>
        <taxon>Arthropoda</taxon>
        <taxon>Chelicerata</taxon>
        <taxon>Arachnida</taxon>
        <taxon>Araneae</taxon>
        <taxon>Araneomorphae</taxon>
        <taxon>Entelegynae</taxon>
        <taxon>Araneoidea</taxon>
        <taxon>Nephilidae</taxon>
        <taxon>Trichonephila</taxon>
    </lineage>
</organism>
<dbReference type="InterPro" id="IPR029526">
    <property type="entry name" value="PGBD"/>
</dbReference>
<dbReference type="EMBL" id="BMAO01030312">
    <property type="protein sequence ID" value="GFQ67148.1"/>
    <property type="molecule type" value="Genomic_DNA"/>
</dbReference>
<feature type="domain" description="PiggyBac transposable element-derived protein" evidence="1">
    <location>
        <begin position="4"/>
        <end position="91"/>
    </location>
</feature>
<accession>A0A8X6EZY3</accession>
<evidence type="ECO:0000313" key="2">
    <source>
        <dbReference type="EMBL" id="GFQ67148.1"/>
    </source>
</evidence>
<dbReference type="Pfam" id="PF13843">
    <property type="entry name" value="DDE_Tnp_1_7"/>
    <property type="match status" value="1"/>
</dbReference>
<dbReference type="AlphaFoldDB" id="A0A8X6EZY3"/>